<feature type="chain" id="PRO_5034479072" description="Peptidase C1A papain C-terminal domain-containing protein" evidence="8">
    <location>
        <begin position="20"/>
        <end position="319"/>
    </location>
</feature>
<dbReference type="AlphaFoldDB" id="A0A8C0W8L0"/>
<feature type="domain" description="Peptidase C1A papain C-terminal" evidence="9">
    <location>
        <begin position="115"/>
        <end position="318"/>
    </location>
</feature>
<dbReference type="PRINTS" id="PR00705">
    <property type="entry name" value="PAPAIN"/>
</dbReference>
<dbReference type="InterPro" id="IPR013128">
    <property type="entry name" value="Peptidase_C1A"/>
</dbReference>
<dbReference type="InterPro" id="IPR038765">
    <property type="entry name" value="Papain-like_cys_pep_sf"/>
</dbReference>
<evidence type="ECO:0000256" key="5">
    <source>
        <dbReference type="ARBA" id="ARBA00022807"/>
    </source>
</evidence>
<keyword evidence="3" id="KW-0645">Protease</keyword>
<keyword evidence="7" id="KW-0458">Lysosome</keyword>
<accession>A0A8C0W8L0</accession>
<dbReference type="FunFam" id="3.90.70.10:FF:000332">
    <property type="entry name" value="Cathepsin L1"/>
    <property type="match status" value="1"/>
</dbReference>
<dbReference type="PANTHER" id="PTHR12411">
    <property type="entry name" value="CYSTEINE PROTEASE FAMILY C1-RELATED"/>
    <property type="match status" value="1"/>
</dbReference>
<sequence>MNPFLFLAIPCLGMALAGSALNHTLDAQWRQWKREHNKTHSLVAHIASVQRDSRENENLKMIELHNEEHRQGKHGFTMGMKPLGTCKEFRKMMNGFIKQTHRKRKVFQKPLPNEVPVYMDWREEGYVTPVKNQHQCGSCWAFSATGALEGQMFWKTGQLVSLSEQNLVGYSQSQGNYGCRGGWMGDAFQYVKDNGGLNSERFYPYEARVSGFSSILISPLRGRPYEGRGPISVAIDASHISFQFYRGGIYYKPDCSSTDLDHAVLVIGYGFDGAEKANRKYWRIKNSWGKRWGMNGYTKMARDKNNHCGTASAASYLTV</sequence>
<comment type="similarity">
    <text evidence="2">Belongs to the peptidase C1 family.</text>
</comment>
<dbReference type="InterPro" id="IPR039417">
    <property type="entry name" value="Peptidase_C1A_papain-like"/>
</dbReference>
<organism evidence="10">
    <name type="scientific">Castor canadensis</name>
    <name type="common">American beaver</name>
    <dbReference type="NCBI Taxonomy" id="51338"/>
    <lineage>
        <taxon>Eukaryota</taxon>
        <taxon>Metazoa</taxon>
        <taxon>Chordata</taxon>
        <taxon>Craniata</taxon>
        <taxon>Vertebrata</taxon>
        <taxon>Euteleostomi</taxon>
        <taxon>Mammalia</taxon>
        <taxon>Eutheria</taxon>
        <taxon>Euarchontoglires</taxon>
        <taxon>Glires</taxon>
        <taxon>Rodentia</taxon>
        <taxon>Castorimorpha</taxon>
        <taxon>Castoridae</taxon>
        <taxon>Castor</taxon>
    </lineage>
</organism>
<evidence type="ECO:0000256" key="2">
    <source>
        <dbReference type="ARBA" id="ARBA00008455"/>
    </source>
</evidence>
<evidence type="ECO:0000256" key="1">
    <source>
        <dbReference type="ARBA" id="ARBA00004371"/>
    </source>
</evidence>
<dbReference type="InterPro" id="IPR000668">
    <property type="entry name" value="Peptidase_C1A_C"/>
</dbReference>
<dbReference type="PROSITE" id="PS00139">
    <property type="entry name" value="THIOL_PROTEASE_CYS"/>
    <property type="match status" value="1"/>
</dbReference>
<name>A0A8C0W8L0_CASCN</name>
<dbReference type="Gene3D" id="3.90.70.10">
    <property type="entry name" value="Cysteine proteinases"/>
    <property type="match status" value="2"/>
</dbReference>
<evidence type="ECO:0000256" key="6">
    <source>
        <dbReference type="ARBA" id="ARBA00023157"/>
    </source>
</evidence>
<dbReference type="InterPro" id="IPR025660">
    <property type="entry name" value="Pept_his_AS"/>
</dbReference>
<dbReference type="SUPFAM" id="SSF54001">
    <property type="entry name" value="Cysteine proteinases"/>
    <property type="match status" value="1"/>
</dbReference>
<dbReference type="PROSITE" id="PS00639">
    <property type="entry name" value="THIOL_PROTEASE_HIS"/>
    <property type="match status" value="1"/>
</dbReference>
<evidence type="ECO:0000256" key="4">
    <source>
        <dbReference type="ARBA" id="ARBA00022801"/>
    </source>
</evidence>
<dbReference type="SMART" id="SM00645">
    <property type="entry name" value="Pept_C1"/>
    <property type="match status" value="1"/>
</dbReference>
<keyword evidence="5" id="KW-0788">Thiol protease</keyword>
<dbReference type="Ensembl" id="ENSCCNT00000008743.1">
    <property type="protein sequence ID" value="ENSCCNP00000006644.1"/>
    <property type="gene ID" value="ENSCCNG00000006973.1"/>
</dbReference>
<reference evidence="10" key="1">
    <citation type="submission" date="2023-09" db="UniProtKB">
        <authorList>
            <consortium name="Ensembl"/>
        </authorList>
    </citation>
    <scope>IDENTIFICATION</scope>
</reference>
<feature type="signal peptide" evidence="8">
    <location>
        <begin position="1"/>
        <end position="19"/>
    </location>
</feature>
<dbReference type="InterPro" id="IPR000169">
    <property type="entry name" value="Pept_cys_AS"/>
</dbReference>
<dbReference type="GO" id="GO:0005764">
    <property type="term" value="C:lysosome"/>
    <property type="evidence" value="ECO:0007669"/>
    <property type="project" value="UniProtKB-SubCell"/>
</dbReference>
<evidence type="ECO:0000256" key="3">
    <source>
        <dbReference type="ARBA" id="ARBA00022670"/>
    </source>
</evidence>
<evidence type="ECO:0000259" key="9">
    <source>
        <dbReference type="SMART" id="SM00645"/>
    </source>
</evidence>
<evidence type="ECO:0000256" key="7">
    <source>
        <dbReference type="ARBA" id="ARBA00023228"/>
    </source>
</evidence>
<evidence type="ECO:0000256" key="8">
    <source>
        <dbReference type="SAM" id="SignalP"/>
    </source>
</evidence>
<dbReference type="GO" id="GO:0008234">
    <property type="term" value="F:cysteine-type peptidase activity"/>
    <property type="evidence" value="ECO:0007669"/>
    <property type="project" value="UniProtKB-KW"/>
</dbReference>
<protein>
    <recommendedName>
        <fullName evidence="9">Peptidase C1A papain C-terminal domain-containing protein</fullName>
    </recommendedName>
</protein>
<evidence type="ECO:0000313" key="10">
    <source>
        <dbReference type="Ensembl" id="ENSCCNP00000006644.1"/>
    </source>
</evidence>
<comment type="subcellular location">
    <subcellularLocation>
        <location evidence="1">Lysosome</location>
    </subcellularLocation>
</comment>
<keyword evidence="8" id="KW-0732">Signal</keyword>
<dbReference type="GO" id="GO:0006508">
    <property type="term" value="P:proteolysis"/>
    <property type="evidence" value="ECO:0007669"/>
    <property type="project" value="UniProtKB-KW"/>
</dbReference>
<keyword evidence="6" id="KW-1015">Disulfide bond</keyword>
<proteinExistence type="inferred from homology"/>
<dbReference type="CDD" id="cd02248">
    <property type="entry name" value="Peptidase_C1A"/>
    <property type="match status" value="1"/>
</dbReference>
<keyword evidence="4" id="KW-0378">Hydrolase</keyword>
<dbReference type="Pfam" id="PF00112">
    <property type="entry name" value="Peptidase_C1"/>
    <property type="match status" value="2"/>
</dbReference>